<evidence type="ECO:0000256" key="3">
    <source>
        <dbReference type="ARBA" id="ARBA00019114"/>
    </source>
</evidence>
<comment type="caution">
    <text evidence="10">The sequence shown here is derived from an EMBL/GenBank/DDBJ whole genome shotgun (WGS) entry which is preliminary data.</text>
</comment>
<evidence type="ECO:0000256" key="8">
    <source>
        <dbReference type="ARBA" id="ARBA00049244"/>
    </source>
</evidence>
<protein>
    <recommendedName>
        <fullName evidence="3">DNA polymerase III subunit alpha</fullName>
        <ecNumber evidence="2">2.7.7.7</ecNumber>
    </recommendedName>
</protein>
<dbReference type="EC" id="2.7.7.7" evidence="2"/>
<dbReference type="Gene3D" id="1.10.150.870">
    <property type="match status" value="1"/>
</dbReference>
<dbReference type="SMART" id="SM00481">
    <property type="entry name" value="POLIIIAc"/>
    <property type="match status" value="1"/>
</dbReference>
<evidence type="ECO:0000256" key="4">
    <source>
        <dbReference type="ARBA" id="ARBA00022679"/>
    </source>
</evidence>
<dbReference type="InterPro" id="IPR004013">
    <property type="entry name" value="PHP_dom"/>
</dbReference>
<dbReference type="SUPFAM" id="SSF89550">
    <property type="entry name" value="PHP domain-like"/>
    <property type="match status" value="1"/>
</dbReference>
<evidence type="ECO:0000259" key="9">
    <source>
        <dbReference type="SMART" id="SM00481"/>
    </source>
</evidence>
<dbReference type="Pfam" id="PF17657">
    <property type="entry name" value="DNA_pol3_finger"/>
    <property type="match status" value="1"/>
</dbReference>
<dbReference type="STRING" id="1797247.A2419_02640"/>
<dbReference type="Pfam" id="PF14579">
    <property type="entry name" value="HHH_6"/>
    <property type="match status" value="1"/>
</dbReference>
<evidence type="ECO:0000256" key="2">
    <source>
        <dbReference type="ARBA" id="ARBA00012417"/>
    </source>
</evidence>
<sequence length="992" mass="110595">MAAKFTHLHVHSHYSLLGALPKIPALVAMAKERGLETLALTDLNNLYGAIEFIKECKSVGIKPIVGVDIELETSGRLILLAENETGYKNLMALVTDSYFTEQEGSPVVTHAMLRARKEGVIAITPARLKDTKELRDIFGTGNLYTDVALHEIFYLHSEDRRAWETMRKIAHNDNAEGNAYLEEEDFHFPASEEMEEKFSKEQLAKTLEIAERCNLELKLGSWVFPDIPLPAGSTYDQELRRLIEEGLQKLGLGTPVVRERIEYEYKIICDKGYSPYFLVVADLLNFARTNGILTTIRGSVAGSMITYVIGITNVNPLEYKLPFERFLNPQRPSAPDIDMDYADNRRDEMIDYVRRKYGDDHVAQIGTFGTMLARGVVRDVARALGYPYGLGDRIAKEIPVGSQGFPMTLERALVENPALAKMCKADPEMQEVIELGKKLEGCARHISVHAAGVVISPKPLVEYTPLQKDPKGGKIITQYDMYSVEEAGLLKFDFLGIRNLAILAHAVDLVEKITGTRVDIENVPVDDQKTFEMLARGETEGTFQLNGAGMTRYLKELKPSTIHDINAMVALFRPGPMETIPQYIERKHNPHLVHYLDPRMKEYLEFSNGVLVYQDDVLMTAIKLGGYSWLDADVLRKAMGKKIPEVMKAEKEKLIKGFTEYGKLSPSLAEKLWTLIEPFAAYGFGKAHAASYGKVAYQTAYMKANYPAPYMAAVLTAESGNLDTISVMVAECKRMDIEILPPDINESYGDFTVVTDAIRFGLYSIKNFGQGVADAIIAERKENGSFASLSDFLTRVNSTSLNKRGLESLIQCGALDSFGERGQMNANLELLLQYHRDAGAQQSQDSLFAGLESSGSDIQLKDAPVATMPERLVWEKELLGLYISGHPLDQFREQLSKRPMTIQEMKQRIMPGMTAVAAGMIEDVRTLLTRGGDQMAFIKIADYDGSIEAVVFPKSFEEYKAILVPDKCIALKGRLSNRNGELSMVAEALKAL</sequence>
<dbReference type="InterPro" id="IPR040982">
    <property type="entry name" value="DNA_pol3_finger"/>
</dbReference>
<dbReference type="InterPro" id="IPR003141">
    <property type="entry name" value="Pol/His_phosphatase_N"/>
</dbReference>
<dbReference type="Pfam" id="PF02811">
    <property type="entry name" value="PHP"/>
    <property type="match status" value="1"/>
</dbReference>
<dbReference type="GO" id="GO:0003887">
    <property type="term" value="F:DNA-directed DNA polymerase activity"/>
    <property type="evidence" value="ECO:0007669"/>
    <property type="project" value="UniProtKB-KW"/>
</dbReference>
<evidence type="ECO:0000313" key="10">
    <source>
        <dbReference type="EMBL" id="OGC87911.1"/>
    </source>
</evidence>
<dbReference type="Proteomes" id="UP000176568">
    <property type="component" value="Unassembled WGS sequence"/>
</dbReference>
<dbReference type="InterPro" id="IPR016195">
    <property type="entry name" value="Pol/histidinol_Pase-like"/>
</dbReference>
<organism evidence="10 11">
    <name type="scientific">Candidatus Adlerbacteria bacterium RIFOXYC1_FULL_48_26</name>
    <dbReference type="NCBI Taxonomy" id="1797247"/>
    <lineage>
        <taxon>Bacteria</taxon>
        <taxon>Candidatus Adleribacteriota</taxon>
    </lineage>
</organism>
<dbReference type="GO" id="GO:0003676">
    <property type="term" value="F:nucleic acid binding"/>
    <property type="evidence" value="ECO:0007669"/>
    <property type="project" value="InterPro"/>
</dbReference>
<feature type="domain" description="Polymerase/histidinol phosphatase N-terminal" evidence="9">
    <location>
        <begin position="6"/>
        <end position="73"/>
    </location>
</feature>
<evidence type="ECO:0000256" key="5">
    <source>
        <dbReference type="ARBA" id="ARBA00022695"/>
    </source>
</evidence>
<dbReference type="NCBIfam" id="TIGR00594">
    <property type="entry name" value="polc"/>
    <property type="match status" value="1"/>
</dbReference>
<evidence type="ECO:0000256" key="6">
    <source>
        <dbReference type="ARBA" id="ARBA00022705"/>
    </source>
</evidence>
<keyword evidence="5" id="KW-0548">Nucleotidyltransferase</keyword>
<keyword evidence="4" id="KW-0808">Transferase</keyword>
<proteinExistence type="predicted"/>
<comment type="catalytic activity">
    <reaction evidence="8">
        <text>DNA(n) + a 2'-deoxyribonucleoside 5'-triphosphate = DNA(n+1) + diphosphate</text>
        <dbReference type="Rhea" id="RHEA:22508"/>
        <dbReference type="Rhea" id="RHEA-COMP:17339"/>
        <dbReference type="Rhea" id="RHEA-COMP:17340"/>
        <dbReference type="ChEBI" id="CHEBI:33019"/>
        <dbReference type="ChEBI" id="CHEBI:61560"/>
        <dbReference type="ChEBI" id="CHEBI:173112"/>
        <dbReference type="EC" id="2.7.7.7"/>
    </reaction>
</comment>
<dbReference type="EMBL" id="MEXB01000016">
    <property type="protein sequence ID" value="OGC87911.1"/>
    <property type="molecule type" value="Genomic_DNA"/>
</dbReference>
<keyword evidence="7" id="KW-0239">DNA-directed DNA polymerase</keyword>
<dbReference type="InterPro" id="IPR004365">
    <property type="entry name" value="NA-bd_OB_tRNA"/>
</dbReference>
<comment type="subcellular location">
    <subcellularLocation>
        <location evidence="1">Cytoplasm</location>
    </subcellularLocation>
</comment>
<dbReference type="InterPro" id="IPR011708">
    <property type="entry name" value="DNA_pol3_alpha_NTPase_dom"/>
</dbReference>
<dbReference type="Gene3D" id="1.10.10.1600">
    <property type="entry name" value="Bacterial DNA polymerase III alpha subunit, thumb domain"/>
    <property type="match status" value="1"/>
</dbReference>
<dbReference type="AlphaFoldDB" id="A0A1F4Y1Y5"/>
<dbReference type="Pfam" id="PF01336">
    <property type="entry name" value="tRNA_anti-codon"/>
    <property type="match status" value="1"/>
</dbReference>
<dbReference type="GO" id="GO:0006260">
    <property type="term" value="P:DNA replication"/>
    <property type="evidence" value="ECO:0007669"/>
    <property type="project" value="UniProtKB-KW"/>
</dbReference>
<dbReference type="CDD" id="cd04485">
    <property type="entry name" value="DnaE_OBF"/>
    <property type="match status" value="1"/>
</dbReference>
<dbReference type="InterPro" id="IPR041931">
    <property type="entry name" value="DNA_pol3_alpha_thumb_dom"/>
</dbReference>
<dbReference type="InterPro" id="IPR029460">
    <property type="entry name" value="DNAPol_HHH"/>
</dbReference>
<dbReference type="Gene3D" id="3.20.20.140">
    <property type="entry name" value="Metal-dependent hydrolases"/>
    <property type="match status" value="2"/>
</dbReference>
<evidence type="ECO:0000256" key="7">
    <source>
        <dbReference type="ARBA" id="ARBA00022932"/>
    </source>
</evidence>
<dbReference type="GO" id="GO:0005737">
    <property type="term" value="C:cytoplasm"/>
    <property type="evidence" value="ECO:0007669"/>
    <property type="project" value="UniProtKB-SubCell"/>
</dbReference>
<accession>A0A1F4Y1Y5</accession>
<evidence type="ECO:0000313" key="11">
    <source>
        <dbReference type="Proteomes" id="UP000176568"/>
    </source>
</evidence>
<gene>
    <name evidence="10" type="ORF">A2419_02640</name>
</gene>
<dbReference type="Pfam" id="PF07733">
    <property type="entry name" value="DNA_pol3_alpha"/>
    <property type="match status" value="1"/>
</dbReference>
<dbReference type="GO" id="GO:0008408">
    <property type="term" value="F:3'-5' exonuclease activity"/>
    <property type="evidence" value="ECO:0007669"/>
    <property type="project" value="InterPro"/>
</dbReference>
<dbReference type="InterPro" id="IPR004805">
    <property type="entry name" value="DnaE2/DnaE/PolC"/>
</dbReference>
<dbReference type="PANTHER" id="PTHR32294">
    <property type="entry name" value="DNA POLYMERASE III SUBUNIT ALPHA"/>
    <property type="match status" value="1"/>
</dbReference>
<dbReference type="PANTHER" id="PTHR32294:SF0">
    <property type="entry name" value="DNA POLYMERASE III SUBUNIT ALPHA"/>
    <property type="match status" value="1"/>
</dbReference>
<keyword evidence="6" id="KW-0235">DNA replication</keyword>
<evidence type="ECO:0000256" key="1">
    <source>
        <dbReference type="ARBA" id="ARBA00004496"/>
    </source>
</evidence>
<reference evidence="10 11" key="1">
    <citation type="journal article" date="2016" name="Nat. Commun.">
        <title>Thousands of microbial genomes shed light on interconnected biogeochemical processes in an aquifer system.</title>
        <authorList>
            <person name="Anantharaman K."/>
            <person name="Brown C.T."/>
            <person name="Hug L.A."/>
            <person name="Sharon I."/>
            <person name="Castelle C.J."/>
            <person name="Probst A.J."/>
            <person name="Thomas B.C."/>
            <person name="Singh A."/>
            <person name="Wilkins M.J."/>
            <person name="Karaoz U."/>
            <person name="Brodie E.L."/>
            <person name="Williams K.H."/>
            <person name="Hubbard S.S."/>
            <person name="Banfield J.F."/>
        </authorList>
    </citation>
    <scope>NUCLEOTIDE SEQUENCE [LARGE SCALE GENOMIC DNA]</scope>
</reference>
<name>A0A1F4Y1Y5_9BACT</name>